<keyword evidence="8" id="KW-0547">Nucleotide-binding</keyword>
<dbReference type="InterPro" id="IPR010994">
    <property type="entry name" value="RuvA_2-like"/>
</dbReference>
<dbReference type="HAMAP" id="MF_00031">
    <property type="entry name" value="DNA_HJ_migration_RuvA"/>
    <property type="match status" value="1"/>
</dbReference>
<sequence>MIGRLKGVVEAIGDDAAIIDVHGVGYEVYCPARVLGNLPAAGEAVTLTIETVVREDMIRLYGFASETERQWFRLLQSVQGVGAKVALAVLGVLSGDELTEAIAIEDTRPIVRAPGVGKRVAERIVAELKDKVGSVMATGADLSFAATPVARRSADPEIADAVSALVNLGYAEPEVRKAVAKAREDGAANTAELIRTGLKTLSER</sequence>
<evidence type="ECO:0000256" key="4">
    <source>
        <dbReference type="ARBA" id="ARBA00023172"/>
    </source>
</evidence>
<dbReference type="GO" id="GO:0016787">
    <property type="term" value="F:hydrolase activity"/>
    <property type="evidence" value="ECO:0007669"/>
    <property type="project" value="UniProtKB-KW"/>
</dbReference>
<dbReference type="Gene3D" id="1.10.150.20">
    <property type="entry name" value="5' to 3' exonuclease, C-terminal subdomain"/>
    <property type="match status" value="1"/>
</dbReference>
<comment type="subcellular location">
    <subcellularLocation>
        <location evidence="6">Cytoplasm</location>
    </subcellularLocation>
</comment>
<feature type="region of interest" description="Domain I" evidence="6">
    <location>
        <begin position="1"/>
        <end position="64"/>
    </location>
</feature>
<dbReference type="InterPro" id="IPR011114">
    <property type="entry name" value="RuvA_C"/>
</dbReference>
<keyword evidence="8" id="KW-0067">ATP-binding</keyword>
<proteinExistence type="inferred from homology"/>
<feature type="domain" description="Helix-hairpin-helix DNA-binding motif class 1" evidence="7">
    <location>
        <begin position="73"/>
        <end position="92"/>
    </location>
</feature>
<dbReference type="Gene3D" id="1.10.8.10">
    <property type="entry name" value="DNA helicase RuvA subunit, C-terminal domain"/>
    <property type="match status" value="1"/>
</dbReference>
<dbReference type="CDD" id="cd14332">
    <property type="entry name" value="UBA_RuvA_C"/>
    <property type="match status" value="1"/>
</dbReference>
<dbReference type="GO" id="GO:0009378">
    <property type="term" value="F:four-way junction helicase activity"/>
    <property type="evidence" value="ECO:0007669"/>
    <property type="project" value="InterPro"/>
</dbReference>
<evidence type="ECO:0000256" key="1">
    <source>
        <dbReference type="ARBA" id="ARBA00022490"/>
    </source>
</evidence>
<name>A0AAE3VQL0_9HYPH</name>
<comment type="domain">
    <text evidence="6">Has three domains with a flexible linker between the domains II and III and assumes an 'L' shape. Domain III is highly mobile and contacts RuvB.</text>
</comment>
<evidence type="ECO:0000259" key="7">
    <source>
        <dbReference type="SMART" id="SM00278"/>
    </source>
</evidence>
<dbReference type="Pfam" id="PF01330">
    <property type="entry name" value="RuvA_N"/>
    <property type="match status" value="1"/>
</dbReference>
<protein>
    <recommendedName>
        <fullName evidence="6">Holliday junction branch migration complex subunit RuvA</fullName>
    </recommendedName>
</protein>
<comment type="caution">
    <text evidence="6">Lacks conserved residue(s) required for the propagation of feature annotation.</text>
</comment>
<dbReference type="GO" id="GO:0005524">
    <property type="term" value="F:ATP binding"/>
    <property type="evidence" value="ECO:0007669"/>
    <property type="project" value="InterPro"/>
</dbReference>
<feature type="domain" description="Helix-hairpin-helix DNA-binding motif class 1" evidence="7">
    <location>
        <begin position="108"/>
        <end position="127"/>
    </location>
</feature>
<accession>A0AAE3VQL0</accession>
<evidence type="ECO:0000256" key="5">
    <source>
        <dbReference type="ARBA" id="ARBA00023204"/>
    </source>
</evidence>
<comment type="similarity">
    <text evidence="6">Belongs to the RuvA family.</text>
</comment>
<evidence type="ECO:0000313" key="9">
    <source>
        <dbReference type="Proteomes" id="UP001229244"/>
    </source>
</evidence>
<keyword evidence="8" id="KW-0378">Hydrolase</keyword>
<dbReference type="Gene3D" id="2.40.50.140">
    <property type="entry name" value="Nucleic acid-binding proteins"/>
    <property type="match status" value="1"/>
</dbReference>
<dbReference type="NCBIfam" id="TIGR00084">
    <property type="entry name" value="ruvA"/>
    <property type="match status" value="1"/>
</dbReference>
<comment type="subunit">
    <text evidence="6">Homotetramer. Forms an RuvA(8)-RuvB(12)-Holliday junction (HJ) complex. HJ DNA is sandwiched between 2 RuvA tetramers; dsDNA enters through RuvA and exits via RuvB. An RuvB hexamer assembles on each DNA strand where it exits the tetramer. Each RuvB hexamer is contacted by two RuvA subunits (via domain III) on 2 adjacent RuvB subunits; this complex drives branch migration. In the full resolvosome a probable DNA-RuvA(4)-RuvB(12)-RuvC(2) complex forms which resolves the HJ.</text>
</comment>
<dbReference type="Proteomes" id="UP001229244">
    <property type="component" value="Unassembled WGS sequence"/>
</dbReference>
<keyword evidence="5 6" id="KW-0234">DNA repair</keyword>
<dbReference type="InterPro" id="IPR013849">
    <property type="entry name" value="DNA_helicase_Holl-junc_RuvA_I"/>
</dbReference>
<dbReference type="GO" id="GO:0005737">
    <property type="term" value="C:cytoplasm"/>
    <property type="evidence" value="ECO:0007669"/>
    <property type="project" value="UniProtKB-SubCell"/>
</dbReference>
<keyword evidence="3 6" id="KW-0238">DNA-binding</keyword>
<dbReference type="SUPFAM" id="SSF46929">
    <property type="entry name" value="DNA helicase RuvA subunit, C-terminal domain"/>
    <property type="match status" value="1"/>
</dbReference>
<feature type="region of interest" description="Domain III" evidence="6">
    <location>
        <begin position="154"/>
        <end position="204"/>
    </location>
</feature>
<keyword evidence="8" id="KW-0347">Helicase</keyword>
<dbReference type="SUPFAM" id="SSF50249">
    <property type="entry name" value="Nucleic acid-binding proteins"/>
    <property type="match status" value="1"/>
</dbReference>
<dbReference type="AlphaFoldDB" id="A0AAE3VQL0"/>
<evidence type="ECO:0000313" key="8">
    <source>
        <dbReference type="EMBL" id="MDQ0316143.1"/>
    </source>
</evidence>
<keyword evidence="1 6" id="KW-0963">Cytoplasm</keyword>
<dbReference type="GO" id="GO:0006281">
    <property type="term" value="P:DNA repair"/>
    <property type="evidence" value="ECO:0007669"/>
    <property type="project" value="UniProtKB-UniRule"/>
</dbReference>
<dbReference type="GO" id="GO:0048476">
    <property type="term" value="C:Holliday junction resolvase complex"/>
    <property type="evidence" value="ECO:0007669"/>
    <property type="project" value="UniProtKB-UniRule"/>
</dbReference>
<comment type="caution">
    <text evidence="8">The sequence shown here is derived from an EMBL/GenBank/DDBJ whole genome shotgun (WGS) entry which is preliminary data.</text>
</comment>
<dbReference type="GO" id="GO:0000400">
    <property type="term" value="F:four-way junction DNA binding"/>
    <property type="evidence" value="ECO:0007669"/>
    <property type="project" value="UniProtKB-UniRule"/>
</dbReference>
<keyword evidence="2 6" id="KW-0227">DNA damage</keyword>
<evidence type="ECO:0000256" key="2">
    <source>
        <dbReference type="ARBA" id="ARBA00022763"/>
    </source>
</evidence>
<evidence type="ECO:0000256" key="3">
    <source>
        <dbReference type="ARBA" id="ARBA00023125"/>
    </source>
</evidence>
<dbReference type="InterPro" id="IPR036267">
    <property type="entry name" value="RuvA_C_sf"/>
</dbReference>
<evidence type="ECO:0000256" key="6">
    <source>
        <dbReference type="HAMAP-Rule" id="MF_00031"/>
    </source>
</evidence>
<dbReference type="Pfam" id="PF14520">
    <property type="entry name" value="HHH_5"/>
    <property type="match status" value="1"/>
</dbReference>
<dbReference type="InterPro" id="IPR012340">
    <property type="entry name" value="NA-bd_OB-fold"/>
</dbReference>
<dbReference type="Pfam" id="PF07499">
    <property type="entry name" value="RuvA_C"/>
    <property type="match status" value="1"/>
</dbReference>
<dbReference type="InterPro" id="IPR000085">
    <property type="entry name" value="RuvA"/>
</dbReference>
<dbReference type="SUPFAM" id="SSF47781">
    <property type="entry name" value="RuvA domain 2-like"/>
    <property type="match status" value="1"/>
</dbReference>
<dbReference type="InterPro" id="IPR003583">
    <property type="entry name" value="Hlx-hairpin-Hlx_DNA-bd_motif"/>
</dbReference>
<dbReference type="SMART" id="SM00278">
    <property type="entry name" value="HhH1"/>
    <property type="match status" value="2"/>
</dbReference>
<dbReference type="EMBL" id="JAUSUL010000002">
    <property type="protein sequence ID" value="MDQ0316143.1"/>
    <property type="molecule type" value="Genomic_DNA"/>
</dbReference>
<dbReference type="GO" id="GO:0009379">
    <property type="term" value="C:Holliday junction helicase complex"/>
    <property type="evidence" value="ECO:0007669"/>
    <property type="project" value="InterPro"/>
</dbReference>
<keyword evidence="4 6" id="KW-0233">DNA recombination</keyword>
<keyword evidence="9" id="KW-1185">Reference proteome</keyword>
<comment type="function">
    <text evidence="6">The RuvA-RuvB-RuvC complex processes Holliday junction (HJ) DNA during genetic recombination and DNA repair, while the RuvA-RuvB complex plays an important role in the rescue of blocked DNA replication forks via replication fork reversal (RFR). RuvA specifically binds to HJ cruciform DNA, conferring on it an open structure. The RuvB hexamer acts as an ATP-dependent pump, pulling dsDNA into and through the RuvAB complex. HJ branch migration allows RuvC to scan DNA until it finds its consensus sequence, where it cleaves and resolves the cruciform DNA.</text>
</comment>
<dbReference type="RefSeq" id="WP_306885970.1">
    <property type="nucleotide sequence ID" value="NZ_JAUSUL010000002.1"/>
</dbReference>
<organism evidence="8 9">
    <name type="scientific">Amorphus orientalis</name>
    <dbReference type="NCBI Taxonomy" id="649198"/>
    <lineage>
        <taxon>Bacteria</taxon>
        <taxon>Pseudomonadati</taxon>
        <taxon>Pseudomonadota</taxon>
        <taxon>Alphaproteobacteria</taxon>
        <taxon>Hyphomicrobiales</taxon>
        <taxon>Amorphaceae</taxon>
        <taxon>Amorphus</taxon>
    </lineage>
</organism>
<reference evidence="8" key="1">
    <citation type="submission" date="2023-07" db="EMBL/GenBank/DDBJ databases">
        <title>Genomic Encyclopedia of Type Strains, Phase IV (KMG-IV): sequencing the most valuable type-strain genomes for metagenomic binning, comparative biology and taxonomic classification.</title>
        <authorList>
            <person name="Goeker M."/>
        </authorList>
    </citation>
    <scope>NUCLEOTIDE SEQUENCE</scope>
    <source>
        <strain evidence="8">DSM 21202</strain>
    </source>
</reference>
<dbReference type="GO" id="GO:0006310">
    <property type="term" value="P:DNA recombination"/>
    <property type="evidence" value="ECO:0007669"/>
    <property type="project" value="UniProtKB-UniRule"/>
</dbReference>
<gene>
    <name evidence="6" type="primary">ruvA</name>
    <name evidence="8" type="ORF">J2S73_002600</name>
</gene>